<dbReference type="OMA" id="ETPSFIM"/>
<dbReference type="InParanoid" id="A0A7M7RD83"/>
<sequence length="193" mass="22057">MANNPSTESDVAKKKHFRKKNDDPLVLPKSAAGRQRMQIEKLMRNPDKPVYIPDEKKEWTPRAPAEFVRDVMGSSAGAGSGEFHVYRGYRRRENARQAYIQVKGEKDELDRTYHEKLEENQKLADKKTAKKRAKRLKQKQNMLAKKKKKEKAAEKAKRKGEGCEEGSEEESNESSSDSDKEDAQDNCFVIGGK</sequence>
<feature type="region of interest" description="Disordered" evidence="1">
    <location>
        <begin position="120"/>
        <end position="193"/>
    </location>
</feature>
<feature type="region of interest" description="Disordered" evidence="1">
    <location>
        <begin position="1"/>
        <end position="33"/>
    </location>
</feature>
<dbReference type="GeneID" id="586116"/>
<accession>A0A7M7RD83</accession>
<evidence type="ECO:0008006" key="4">
    <source>
        <dbReference type="Google" id="ProtNLM"/>
    </source>
</evidence>
<evidence type="ECO:0000256" key="1">
    <source>
        <dbReference type="SAM" id="MobiDB-lite"/>
    </source>
</evidence>
<proteinExistence type="predicted"/>
<dbReference type="Proteomes" id="UP000007110">
    <property type="component" value="Unassembled WGS sequence"/>
</dbReference>
<dbReference type="PANTHER" id="PTHR13507">
    <property type="entry name" value="PRKR-INTERACTING PROTEIN 1"/>
    <property type="match status" value="1"/>
</dbReference>
<dbReference type="PANTHER" id="PTHR13507:SF0">
    <property type="entry name" value="PRKR-INTERACTING PROTEIN 1"/>
    <property type="match status" value="1"/>
</dbReference>
<dbReference type="KEGG" id="spu:586116"/>
<keyword evidence="3" id="KW-1185">Reference proteome</keyword>
<evidence type="ECO:0000313" key="2">
    <source>
        <dbReference type="EnsemblMetazoa" id="XP_791005"/>
    </source>
</evidence>
<protein>
    <recommendedName>
        <fullName evidence="4">PRKR-interacting protein 1 homolog</fullName>
    </recommendedName>
</protein>
<dbReference type="InterPro" id="IPR009548">
    <property type="entry name" value="Prkrip1"/>
</dbReference>
<feature type="compositionally biased region" description="Basic and acidic residues" evidence="1">
    <location>
        <begin position="151"/>
        <end position="162"/>
    </location>
</feature>
<dbReference type="GO" id="GO:0019901">
    <property type="term" value="F:protein kinase binding"/>
    <property type="evidence" value="ECO:0000318"/>
    <property type="project" value="GO_Central"/>
</dbReference>
<feature type="compositionally biased region" description="Acidic residues" evidence="1">
    <location>
        <begin position="163"/>
        <end position="172"/>
    </location>
</feature>
<feature type="compositionally biased region" description="Basic residues" evidence="1">
    <location>
        <begin position="128"/>
        <end position="150"/>
    </location>
</feature>
<dbReference type="CTD" id="79706"/>
<dbReference type="OrthoDB" id="10067079at2759"/>
<dbReference type="AlphaFoldDB" id="A0A7M7RD83"/>
<organism evidence="2 3">
    <name type="scientific">Strongylocentrotus purpuratus</name>
    <name type="common">Purple sea urchin</name>
    <dbReference type="NCBI Taxonomy" id="7668"/>
    <lineage>
        <taxon>Eukaryota</taxon>
        <taxon>Metazoa</taxon>
        <taxon>Echinodermata</taxon>
        <taxon>Eleutherozoa</taxon>
        <taxon>Echinozoa</taxon>
        <taxon>Echinoidea</taxon>
        <taxon>Euechinoidea</taxon>
        <taxon>Echinacea</taxon>
        <taxon>Camarodonta</taxon>
        <taxon>Echinidea</taxon>
        <taxon>Strongylocentrotidae</taxon>
        <taxon>Strongylocentrotus</taxon>
    </lineage>
</organism>
<evidence type="ECO:0000313" key="3">
    <source>
        <dbReference type="Proteomes" id="UP000007110"/>
    </source>
</evidence>
<name>A0A7M7RD83_STRPU</name>
<dbReference type="GO" id="GO:0005730">
    <property type="term" value="C:nucleolus"/>
    <property type="evidence" value="ECO:0000318"/>
    <property type="project" value="GO_Central"/>
</dbReference>
<dbReference type="GO" id="GO:0003725">
    <property type="term" value="F:double-stranded RNA binding"/>
    <property type="evidence" value="ECO:0000318"/>
    <property type="project" value="GO_Central"/>
</dbReference>
<dbReference type="RefSeq" id="XP_791005.2">
    <property type="nucleotide sequence ID" value="XM_785912.5"/>
</dbReference>
<reference evidence="2" key="2">
    <citation type="submission" date="2021-01" db="UniProtKB">
        <authorList>
            <consortium name="EnsemblMetazoa"/>
        </authorList>
    </citation>
    <scope>IDENTIFICATION</scope>
</reference>
<dbReference type="EnsemblMetazoa" id="XM_785912">
    <property type="protein sequence ID" value="XP_791005"/>
    <property type="gene ID" value="LOC586116"/>
</dbReference>
<dbReference type="GO" id="GO:0004860">
    <property type="term" value="F:protein kinase inhibitor activity"/>
    <property type="evidence" value="ECO:0000318"/>
    <property type="project" value="GO_Central"/>
</dbReference>
<reference evidence="3" key="1">
    <citation type="submission" date="2015-02" db="EMBL/GenBank/DDBJ databases">
        <title>Genome sequencing for Strongylocentrotus purpuratus.</title>
        <authorList>
            <person name="Murali S."/>
            <person name="Liu Y."/>
            <person name="Vee V."/>
            <person name="English A."/>
            <person name="Wang M."/>
            <person name="Skinner E."/>
            <person name="Han Y."/>
            <person name="Muzny D.M."/>
            <person name="Worley K.C."/>
            <person name="Gibbs R.A."/>
        </authorList>
    </citation>
    <scope>NUCLEOTIDE SEQUENCE</scope>
</reference>
<dbReference type="Pfam" id="PF06658">
    <property type="entry name" value="DUF1168"/>
    <property type="match status" value="1"/>
</dbReference>
<dbReference type="FunCoup" id="A0A7M7RD83">
    <property type="interactions" value="556"/>
</dbReference>